<name>A0AAF0K2V6_9CAUD</name>
<dbReference type="EMBL" id="OQ709222">
    <property type="protein sequence ID" value="WGH21984.1"/>
    <property type="molecule type" value="Genomic_DNA"/>
</dbReference>
<keyword evidence="2" id="KW-1185">Reference proteome</keyword>
<organism evidence="1 2">
    <name type="scientific">Rhodococcus phage Trogglehumper</name>
    <dbReference type="NCBI Taxonomy" id="3038381"/>
    <lineage>
        <taxon>Viruses</taxon>
        <taxon>Duplodnaviria</taxon>
        <taxon>Heunggongvirae</taxon>
        <taxon>Uroviricota</taxon>
        <taxon>Caudoviricetes</taxon>
        <taxon>Caudoviricetes incertae sedis</taxon>
        <taxon>Trogglehumpervirus</taxon>
        <taxon>Trogglehumpervirus trogglehumper</taxon>
    </lineage>
</organism>
<sequence>MTRENFSAPRGFMCDVCHARLDLTTRIAIDLVPRPENDAYGHGAVQSVDMSQTVTELTDPDKWRAWEESDKLAASRGWACYYGTRSQRHYCPACAQKPKSPQLERLW</sequence>
<proteinExistence type="predicted"/>
<evidence type="ECO:0000313" key="2">
    <source>
        <dbReference type="Proteomes" id="UP001242841"/>
    </source>
</evidence>
<dbReference type="Proteomes" id="UP001242841">
    <property type="component" value="Segment"/>
</dbReference>
<protein>
    <submittedName>
        <fullName evidence="1">Uncharacterized protein</fullName>
    </submittedName>
</protein>
<gene>
    <name evidence="1" type="primary">103</name>
    <name evidence="1" type="ORF">SEA_TROGGLEHUMPER_103</name>
</gene>
<evidence type="ECO:0000313" key="1">
    <source>
        <dbReference type="EMBL" id="WGH21984.1"/>
    </source>
</evidence>
<reference evidence="1" key="1">
    <citation type="submission" date="2023-03" db="EMBL/GenBank/DDBJ databases">
        <authorList>
            <person name="Aguilar E."/>
            <person name="Antigua R."/>
            <person name="Antonino C."/>
            <person name="Bisram R."/>
            <person name="Chen J."/>
            <person name="Davilmar B."/>
            <person name="Del R.K."/>
            <person name="Germosen J."/>
            <person name="Hernandez J."/>
            <person name="Kelloggs L."/>
            <person name="Lema C."/>
            <person name="Li J."/>
            <person name="Melendez A."/>
            <person name="Mohammed I."/>
            <person name="Ryan A."/>
            <person name="Singh S."/>
            <person name="Tariq H."/>
            <person name="Golebiewska U.P."/>
            <person name="Russell D.A."/>
            <person name="Jacobs-Sera D."/>
            <person name="Hatfull G.F."/>
        </authorList>
    </citation>
    <scope>NUCLEOTIDE SEQUENCE</scope>
</reference>
<accession>A0AAF0K2V6</accession>